<keyword evidence="2" id="KW-0812">Transmembrane</keyword>
<organism evidence="3 4">
    <name type="scientific">Sediminibacterium ginsengisoli</name>
    <dbReference type="NCBI Taxonomy" id="413434"/>
    <lineage>
        <taxon>Bacteria</taxon>
        <taxon>Pseudomonadati</taxon>
        <taxon>Bacteroidota</taxon>
        <taxon>Chitinophagia</taxon>
        <taxon>Chitinophagales</taxon>
        <taxon>Chitinophagaceae</taxon>
        <taxon>Sediminibacterium</taxon>
    </lineage>
</organism>
<evidence type="ECO:0000313" key="3">
    <source>
        <dbReference type="EMBL" id="SJZ97918.1"/>
    </source>
</evidence>
<dbReference type="RefSeq" id="WP_176113002.1">
    <property type="nucleotide sequence ID" value="NZ_FUWH01000007.1"/>
</dbReference>
<accession>A0A1T4Q3Y8</accession>
<feature type="compositionally biased region" description="Basic and acidic residues" evidence="1">
    <location>
        <begin position="41"/>
        <end position="51"/>
    </location>
</feature>
<protein>
    <submittedName>
        <fullName evidence="3">Uncharacterized protein</fullName>
    </submittedName>
</protein>
<dbReference type="AlphaFoldDB" id="A0A1T4Q3Y8"/>
<feature type="transmembrane region" description="Helical" evidence="2">
    <location>
        <begin position="6"/>
        <end position="21"/>
    </location>
</feature>
<keyword evidence="4" id="KW-1185">Reference proteome</keyword>
<evidence type="ECO:0000256" key="1">
    <source>
        <dbReference type="SAM" id="MobiDB-lite"/>
    </source>
</evidence>
<evidence type="ECO:0000256" key="2">
    <source>
        <dbReference type="SAM" id="Phobius"/>
    </source>
</evidence>
<evidence type="ECO:0000313" key="4">
    <source>
        <dbReference type="Proteomes" id="UP000190888"/>
    </source>
</evidence>
<gene>
    <name evidence="3" type="ORF">SAMN04488132_107106</name>
</gene>
<sequence length="51" mass="5877">MNIGIIVVVIVLALALLFFLTRKNMKDRKELNPDAQDAMEEEKADHTHDRI</sequence>
<name>A0A1T4Q3Y8_9BACT</name>
<reference evidence="3 4" key="1">
    <citation type="submission" date="2017-02" db="EMBL/GenBank/DDBJ databases">
        <authorList>
            <person name="Peterson S.W."/>
        </authorList>
    </citation>
    <scope>NUCLEOTIDE SEQUENCE [LARGE SCALE GENOMIC DNA]</scope>
    <source>
        <strain evidence="3 4">DSM 22335</strain>
    </source>
</reference>
<dbReference type="Proteomes" id="UP000190888">
    <property type="component" value="Unassembled WGS sequence"/>
</dbReference>
<dbReference type="EMBL" id="FUWH01000007">
    <property type="protein sequence ID" value="SJZ97918.1"/>
    <property type="molecule type" value="Genomic_DNA"/>
</dbReference>
<keyword evidence="2" id="KW-0472">Membrane</keyword>
<keyword evidence="2" id="KW-1133">Transmembrane helix</keyword>
<feature type="region of interest" description="Disordered" evidence="1">
    <location>
        <begin position="31"/>
        <end position="51"/>
    </location>
</feature>
<proteinExistence type="predicted"/>